<keyword evidence="3 4" id="KW-0418">Kinase</keyword>
<evidence type="ECO:0000313" key="6">
    <source>
        <dbReference type="Proteomes" id="UP000000488"/>
    </source>
</evidence>
<dbReference type="InterPro" id="IPR018197">
    <property type="entry name" value="Glycerate_kinase_RE-like"/>
</dbReference>
<dbReference type="GO" id="GO:0008887">
    <property type="term" value="F:glycerate kinase activity"/>
    <property type="evidence" value="ECO:0007669"/>
    <property type="project" value="UniProtKB-UniRule"/>
</dbReference>
<dbReference type="KEGG" id="mfu:LILAB_35325"/>
<dbReference type="PANTHER" id="PTHR21599">
    <property type="entry name" value="GLYCERATE KINASE"/>
    <property type="match status" value="1"/>
</dbReference>
<dbReference type="Gene3D" id="3.40.50.10350">
    <property type="entry name" value="Glycerate kinase, domain 1"/>
    <property type="match status" value="1"/>
</dbReference>
<dbReference type="EMBL" id="CP002830">
    <property type="protein sequence ID" value="AEI68946.1"/>
    <property type="molecule type" value="Genomic_DNA"/>
</dbReference>
<gene>
    <name evidence="5" type="ordered locus">LILAB_35325</name>
</gene>
<dbReference type="GO" id="GO:0031388">
    <property type="term" value="P:organic acid phosphorylation"/>
    <property type="evidence" value="ECO:0007669"/>
    <property type="project" value="UniProtKB-UniRule"/>
</dbReference>
<dbReference type="PANTHER" id="PTHR21599:SF0">
    <property type="entry name" value="GLYCERATE KINASE"/>
    <property type="match status" value="1"/>
</dbReference>
<dbReference type="STRING" id="483219.LILAB_35325"/>
<proteinExistence type="inferred from homology"/>
<evidence type="ECO:0000313" key="5">
    <source>
        <dbReference type="EMBL" id="AEI68946.1"/>
    </source>
</evidence>
<dbReference type="PIRSF" id="PIRSF006078">
    <property type="entry name" value="GlxK"/>
    <property type="match status" value="1"/>
</dbReference>
<protein>
    <submittedName>
        <fullName evidence="5">Putative glycerate kinase</fullName>
    </submittedName>
</protein>
<name>F8CKL3_MYXFH</name>
<keyword evidence="2 4" id="KW-0808">Transferase</keyword>
<dbReference type="AlphaFoldDB" id="F8CKL3"/>
<evidence type="ECO:0000256" key="4">
    <source>
        <dbReference type="PIRNR" id="PIRNR006078"/>
    </source>
</evidence>
<sequence>MAFWSSLDTAETAKPFTVISPRWLVAPQEFKGTLSAAEAAEAMARGIRESSPEVVLDVAPLADGGPGTVEALLTGLRGERRQQVVRGPLGAPVEAHWALVEDGRTAVVEMAAASGLSLLAPGARDALAASTYGAGELMRAALDAGCERLIVGLGGSATTDAGTGALSALGFRFLDARGQPLPPGGAALAGLARVDASGRHPRLTEVELLGATDVTSPLLGPGGAARLFGPQKGADEAGVEALEAALAHAATVLGDTPAGWPGAGAAGGFGFGLLALTGARLVPGYELVSRALGLERRVLMADVVLTGEGRFDRQTSLGKGPGGIARLAREHGTPVVLFAGQVRRDEGLELDLFHDVVDLSAHAQPSEAASKVLCEAAARWAAQRLKGR</sequence>
<reference evidence="5 6" key="1">
    <citation type="journal article" date="2011" name="J. Bacteriol.">
        <title>Genome sequence of the halotolerant marine bacterium Myxococcus fulvus HW-1.</title>
        <authorList>
            <person name="Li Z.F."/>
            <person name="Li X."/>
            <person name="Liu H."/>
            <person name="Liu X."/>
            <person name="Han K."/>
            <person name="Wu Z.H."/>
            <person name="Hu W."/>
            <person name="Li F.F."/>
            <person name="Li Y.Z."/>
        </authorList>
    </citation>
    <scope>NUCLEOTIDE SEQUENCE [LARGE SCALE GENOMIC DNA]</scope>
    <source>
        <strain evidence="6">ATCC BAA-855 / HW-1</strain>
    </source>
</reference>
<dbReference type="Proteomes" id="UP000000488">
    <property type="component" value="Chromosome"/>
</dbReference>
<dbReference type="HOGENOM" id="CLU_028255_0_1_7"/>
<dbReference type="Pfam" id="PF02595">
    <property type="entry name" value="Gly_kinase"/>
    <property type="match status" value="1"/>
</dbReference>
<dbReference type="Gene3D" id="3.90.1510.10">
    <property type="entry name" value="Glycerate kinase, domain 2"/>
    <property type="match status" value="1"/>
</dbReference>
<dbReference type="InterPro" id="IPR004381">
    <property type="entry name" value="Glycerate_kinase"/>
</dbReference>
<accession>F8CKL3</accession>
<evidence type="ECO:0000256" key="3">
    <source>
        <dbReference type="ARBA" id="ARBA00022777"/>
    </source>
</evidence>
<dbReference type="eggNOG" id="COG1929">
    <property type="taxonomic scope" value="Bacteria"/>
</dbReference>
<evidence type="ECO:0000256" key="2">
    <source>
        <dbReference type="ARBA" id="ARBA00022679"/>
    </source>
</evidence>
<dbReference type="InterPro" id="IPR036129">
    <property type="entry name" value="Glycerate_kinase_sf"/>
</dbReference>
<dbReference type="InterPro" id="IPR018193">
    <property type="entry name" value="Glyc_kinase_flavodox-like_fold"/>
</dbReference>
<organism evidence="5 6">
    <name type="scientific">Myxococcus fulvus (strain ATCC BAA-855 / HW-1)</name>
    <dbReference type="NCBI Taxonomy" id="483219"/>
    <lineage>
        <taxon>Bacteria</taxon>
        <taxon>Pseudomonadati</taxon>
        <taxon>Myxococcota</taxon>
        <taxon>Myxococcia</taxon>
        <taxon>Myxococcales</taxon>
        <taxon>Cystobacterineae</taxon>
        <taxon>Myxococcaceae</taxon>
        <taxon>Myxococcus</taxon>
    </lineage>
</organism>
<dbReference type="NCBIfam" id="TIGR00045">
    <property type="entry name" value="glycerate kinase"/>
    <property type="match status" value="1"/>
</dbReference>
<evidence type="ECO:0000256" key="1">
    <source>
        <dbReference type="ARBA" id="ARBA00006284"/>
    </source>
</evidence>
<dbReference type="SUPFAM" id="SSF110738">
    <property type="entry name" value="Glycerate kinase I"/>
    <property type="match status" value="1"/>
</dbReference>
<comment type="similarity">
    <text evidence="1 4">Belongs to the glycerate kinase type-1 family.</text>
</comment>